<reference evidence="4" key="2">
    <citation type="journal article" date="2020" name="Biotechnol. Bioeng.">
        <title>Chromosome-scale scaffolds for the Chinese hamster reference genome assembly to facilitate the study of the CHO epigenome.</title>
        <authorList>
            <person name="Hilliard W."/>
            <person name="MacDonald M."/>
            <person name="Lee K.H."/>
        </authorList>
    </citation>
    <scope>NUCLEOTIDE SEQUENCE [LARGE SCALE GENOMIC DNA]</scope>
    <source>
        <strain evidence="4">17A/GY</strain>
    </source>
</reference>
<dbReference type="KEGG" id="cge:100759793"/>
<reference evidence="4" key="1">
    <citation type="journal article" date="2018" name="Biotechnol. Bioeng.">
        <title>A reference genome of the Chinese hamster based on a hybrid assembly strategy.</title>
        <authorList>
            <person name="Rupp O."/>
            <person name="MacDonald M.L."/>
            <person name="Li S."/>
            <person name="Dhiman H."/>
            <person name="Polson S."/>
            <person name="Griep S."/>
            <person name="Heffner K."/>
            <person name="Hernandez I."/>
            <person name="Brinkrolf K."/>
            <person name="Jadhav V."/>
            <person name="Samoudi M."/>
            <person name="Hao H."/>
            <person name="Kingham B."/>
            <person name="Goesmann A."/>
            <person name="Betenbaugh M.J."/>
            <person name="Lewis N.E."/>
            <person name="Borth N."/>
            <person name="Lee K.H."/>
        </authorList>
    </citation>
    <scope>NUCLEOTIDE SEQUENCE [LARGE SCALE GENOMIC DNA]</scope>
    <source>
        <strain evidence="4">17A/GY</strain>
    </source>
</reference>
<dbReference type="PANTHER" id="PTHR10807:SF51">
    <property type="entry name" value="MYOTUBULARIN-RELATED PROTEIN 11"/>
    <property type="match status" value="1"/>
</dbReference>
<proteinExistence type="inferred from homology"/>
<protein>
    <submittedName>
        <fullName evidence="5">LOW QUALITY PROTEIN: myotubularin-related protein 11</fullName>
    </submittedName>
</protein>
<dbReference type="RefSeq" id="XP_027249485.2">
    <property type="nucleotide sequence ID" value="XM_027393684.2"/>
</dbReference>
<evidence type="ECO:0000313" key="5">
    <source>
        <dbReference type="RefSeq" id="XP_027249485.2"/>
    </source>
</evidence>
<dbReference type="InterPro" id="IPR022587">
    <property type="entry name" value="MTMR12-like_C"/>
</dbReference>
<dbReference type="InterPro" id="IPR029021">
    <property type="entry name" value="Prot-tyrosine_phosphatase-like"/>
</dbReference>
<dbReference type="Pfam" id="PF12578">
    <property type="entry name" value="3-PAP"/>
    <property type="match status" value="1"/>
</dbReference>
<organism evidence="4 5">
    <name type="scientific">Cricetulus griseus</name>
    <name type="common">Chinese hamster</name>
    <name type="synonym">Cricetulus barabensis griseus</name>
    <dbReference type="NCBI Taxonomy" id="10029"/>
    <lineage>
        <taxon>Eukaryota</taxon>
        <taxon>Metazoa</taxon>
        <taxon>Chordata</taxon>
        <taxon>Craniata</taxon>
        <taxon>Vertebrata</taxon>
        <taxon>Euteleostomi</taxon>
        <taxon>Mammalia</taxon>
        <taxon>Eutheria</taxon>
        <taxon>Euarchontoglires</taxon>
        <taxon>Glires</taxon>
        <taxon>Rodentia</taxon>
        <taxon>Myomorpha</taxon>
        <taxon>Muroidea</taxon>
        <taxon>Cricetidae</taxon>
        <taxon>Cricetinae</taxon>
        <taxon>Cricetulus</taxon>
    </lineage>
</organism>
<gene>
    <name evidence="5" type="primary">Mtmr11</name>
</gene>
<dbReference type="SUPFAM" id="SSF50729">
    <property type="entry name" value="PH domain-like"/>
    <property type="match status" value="1"/>
</dbReference>
<sequence>MWWGGRGQSFNIAPQKEQPEMGLSGPKSDTGNRMPEPSSHQVGGCLASCCLPGEKVLAWAPGLRKGRELELPGTLICTNFRVTFQPCGWQPNQDTPLSSEYDFALLNIGRLEAVSGLSRVQLLRPGSQLKFIPEEILIHGRDFRLLRVGFESRGLESQAFQVTMAIVQARAQSSQTQQYRGITLSKAGKVSGSRKPPIPLLETLEDWEAERKKQGASGWRVSTVNERFDIATSLSGYFCVPKRILDSEVRRAFAHFHQGRGPRLSWHHPGGSDLLRCGDFYVASDPNKDDVRAVESMLQAGHSDVVLVDAMDDMPSLADTQLAHLKLRALCLPDSSVAEDKWLSALEGTRWLDYVRSCLRKASDISVLVTSRVRSVVLQEHGDRDFNGLLSSLVQLLLAPEARTLFGFQSLVQREWVAAGHPFLTRLGETGAGEEAPVFPLFLDCVWQLLQQFPAEFEFSEFFLLALHDSIRVPDTLTFLRNTPWERGKKSGQFNSYTQVYTPEYGQSLAGSSVNLQLSVWDWDLRYSKEQISQFLNPGYNPEHRPDSWLPRQQASFMVPGRPSSVWLFSRGALTALNRLCPWQDSPSLLAVSSHWLPRPARSSESLADQEWGLPSHWGACPLPPGLLLPGYLGPQIRFWRRCYLRGRPEAQMGSSALTISGLQDELSCLQELLRKLTPRISPEDHCKKRDPNTILSQSVETASILEGRAEGMWREFCSCFFVSDLSVSSFHIPAHKGAHSVSEFL</sequence>
<evidence type="ECO:0000313" key="4">
    <source>
        <dbReference type="Proteomes" id="UP001108280"/>
    </source>
</evidence>
<dbReference type="CTD" id="10903"/>
<dbReference type="PROSITE" id="PS51339">
    <property type="entry name" value="PPASE_MYOTUBULARIN"/>
    <property type="match status" value="1"/>
</dbReference>
<dbReference type="SUPFAM" id="SSF52799">
    <property type="entry name" value="(Phosphotyrosine protein) phosphatases II"/>
    <property type="match status" value="1"/>
</dbReference>
<dbReference type="Pfam" id="PF06602">
    <property type="entry name" value="Myotub-related"/>
    <property type="match status" value="2"/>
</dbReference>
<comment type="similarity">
    <text evidence="1">Belongs to the protein-tyrosine phosphatase family. Non-receptor class myotubularin subfamily.</text>
</comment>
<dbReference type="GeneID" id="100759793"/>
<dbReference type="AlphaFoldDB" id="A0A9J7J5B9"/>
<dbReference type="OrthoDB" id="271628at2759"/>
<dbReference type="Proteomes" id="UP001108280">
    <property type="component" value="Chromosome 1"/>
</dbReference>
<dbReference type="GO" id="GO:0005737">
    <property type="term" value="C:cytoplasm"/>
    <property type="evidence" value="ECO:0007669"/>
    <property type="project" value="TreeGrafter"/>
</dbReference>
<dbReference type="InterPro" id="IPR030564">
    <property type="entry name" value="Myotubularin"/>
</dbReference>
<dbReference type="GO" id="GO:0046856">
    <property type="term" value="P:phosphatidylinositol dephosphorylation"/>
    <property type="evidence" value="ECO:0007669"/>
    <property type="project" value="TreeGrafter"/>
</dbReference>
<dbReference type="RefSeq" id="XP_003498681.3">
    <property type="nucleotide sequence ID" value="XM_003498633.4"/>
</dbReference>
<evidence type="ECO:0000256" key="1">
    <source>
        <dbReference type="ARBA" id="ARBA00007471"/>
    </source>
</evidence>
<feature type="domain" description="Myotubularin phosphatase" evidence="3">
    <location>
        <begin position="201"/>
        <end position="644"/>
    </location>
</feature>
<dbReference type="PANTHER" id="PTHR10807">
    <property type="entry name" value="MYOTUBULARIN-RELATED"/>
    <property type="match status" value="1"/>
</dbReference>
<evidence type="ECO:0000259" key="3">
    <source>
        <dbReference type="PROSITE" id="PS51339"/>
    </source>
</evidence>
<feature type="region of interest" description="Disordered" evidence="2">
    <location>
        <begin position="1"/>
        <end position="38"/>
    </location>
</feature>
<name>A0A9J7J5B9_CRIGR</name>
<dbReference type="GO" id="GO:0016020">
    <property type="term" value="C:membrane"/>
    <property type="evidence" value="ECO:0007669"/>
    <property type="project" value="TreeGrafter"/>
</dbReference>
<reference evidence="5" key="3">
    <citation type="submission" date="2025-08" db="UniProtKB">
        <authorList>
            <consortium name="RefSeq"/>
        </authorList>
    </citation>
    <scope>IDENTIFICATION</scope>
    <source>
        <strain evidence="5">17A/GY</strain>
        <tissue evidence="5">Liver</tissue>
    </source>
</reference>
<accession>A0A9J7J5B9</accession>
<dbReference type="InterPro" id="IPR010569">
    <property type="entry name" value="Myotubularin-like_Pase_dom"/>
</dbReference>
<evidence type="ECO:0000256" key="2">
    <source>
        <dbReference type="SAM" id="MobiDB-lite"/>
    </source>
</evidence>
<keyword evidence="4" id="KW-1185">Reference proteome</keyword>